<evidence type="ECO:0000256" key="1">
    <source>
        <dbReference type="SAM" id="MobiDB-lite"/>
    </source>
</evidence>
<organism evidence="2">
    <name type="scientific">marine sediment metagenome</name>
    <dbReference type="NCBI Taxonomy" id="412755"/>
    <lineage>
        <taxon>unclassified sequences</taxon>
        <taxon>metagenomes</taxon>
        <taxon>ecological metagenomes</taxon>
    </lineage>
</organism>
<feature type="region of interest" description="Disordered" evidence="1">
    <location>
        <begin position="137"/>
        <end position="163"/>
    </location>
</feature>
<reference evidence="2" key="1">
    <citation type="journal article" date="2015" name="Nature">
        <title>Complex archaea that bridge the gap between prokaryotes and eukaryotes.</title>
        <authorList>
            <person name="Spang A."/>
            <person name="Saw J.H."/>
            <person name="Jorgensen S.L."/>
            <person name="Zaremba-Niedzwiedzka K."/>
            <person name="Martijn J."/>
            <person name="Lind A.E."/>
            <person name="van Eijk R."/>
            <person name="Schleper C."/>
            <person name="Guy L."/>
            <person name="Ettema T.J."/>
        </authorList>
    </citation>
    <scope>NUCLEOTIDE SEQUENCE</scope>
</reference>
<comment type="caution">
    <text evidence="2">The sequence shown here is derived from an EMBL/GenBank/DDBJ whole genome shotgun (WGS) entry which is preliminary data.</text>
</comment>
<sequence length="163" mass="18827">MDDLQKQLNDIVLEHLPKQMGETLIKRFDELEAIGKEHKELTVTYNNLKIQDEANRKALQKVKEKLSAIETREEKAVKKDRELLEREKLMDKTMLEKELELTKLAKEEQLGLIQTVFRWPVIKKSYAISGGQTTAGYTDSTGVWHDESRPDGTRVGTKTKETE</sequence>
<proteinExistence type="predicted"/>
<dbReference type="AlphaFoldDB" id="A0A0F9WR76"/>
<protein>
    <submittedName>
        <fullName evidence="2">Uncharacterized protein</fullName>
    </submittedName>
</protein>
<accession>A0A0F9WR76</accession>
<feature type="compositionally biased region" description="Basic and acidic residues" evidence="1">
    <location>
        <begin position="144"/>
        <end position="163"/>
    </location>
</feature>
<dbReference type="EMBL" id="LAZR01000126">
    <property type="protein sequence ID" value="KKN88746.1"/>
    <property type="molecule type" value="Genomic_DNA"/>
</dbReference>
<gene>
    <name evidence="2" type="ORF">LCGC14_0246370</name>
</gene>
<name>A0A0F9WR76_9ZZZZ</name>
<evidence type="ECO:0000313" key="2">
    <source>
        <dbReference type="EMBL" id="KKN88746.1"/>
    </source>
</evidence>